<dbReference type="EMBL" id="CP071090">
    <property type="protein sequence ID" value="QSQ26430.1"/>
    <property type="molecule type" value="Genomic_DNA"/>
</dbReference>
<proteinExistence type="predicted"/>
<dbReference type="PANTHER" id="PTHR33627:SF1">
    <property type="entry name" value="TRANSPOSASE"/>
    <property type="match status" value="1"/>
</dbReference>
<dbReference type="NCBIfam" id="NF033540">
    <property type="entry name" value="transpos_IS701"/>
    <property type="match status" value="1"/>
</dbReference>
<evidence type="ECO:0000259" key="1">
    <source>
        <dbReference type="Pfam" id="PF13546"/>
    </source>
</evidence>
<dbReference type="PANTHER" id="PTHR33627">
    <property type="entry name" value="TRANSPOSASE"/>
    <property type="match status" value="1"/>
</dbReference>
<dbReference type="RefSeq" id="WP_206727977.1">
    <property type="nucleotide sequence ID" value="NZ_CP071090.1"/>
</dbReference>
<protein>
    <submittedName>
        <fullName evidence="2">IS701 family transposase</fullName>
    </submittedName>
</protein>
<dbReference type="InterPro" id="IPR039365">
    <property type="entry name" value="IS701-like"/>
</dbReference>
<organism evidence="2 3">
    <name type="scientific">Pyxidicoccus parkwayensis</name>
    <dbReference type="NCBI Taxonomy" id="2813578"/>
    <lineage>
        <taxon>Bacteria</taxon>
        <taxon>Pseudomonadati</taxon>
        <taxon>Myxococcota</taxon>
        <taxon>Myxococcia</taxon>
        <taxon>Myxococcales</taxon>
        <taxon>Cystobacterineae</taxon>
        <taxon>Myxococcaceae</taxon>
        <taxon>Pyxidicoccus</taxon>
    </lineage>
</organism>
<reference evidence="2 3" key="1">
    <citation type="submission" date="2021-02" db="EMBL/GenBank/DDBJ databases">
        <title>De Novo genome assembly of isolated myxobacteria.</title>
        <authorList>
            <person name="Stevens D.C."/>
        </authorList>
    </citation>
    <scope>NUCLEOTIDE SEQUENCE [LARGE SCALE GENOMIC DNA]</scope>
    <source>
        <strain evidence="3">SCPEA02</strain>
    </source>
</reference>
<dbReference type="InterPro" id="IPR012337">
    <property type="entry name" value="RNaseH-like_sf"/>
</dbReference>
<dbReference type="Pfam" id="PF13546">
    <property type="entry name" value="DDE_5"/>
    <property type="match status" value="1"/>
</dbReference>
<dbReference type="Proteomes" id="UP000662747">
    <property type="component" value="Chromosome"/>
</dbReference>
<accession>A0ABX7P7P7</accession>
<sequence length="401" mass="45334">MNAAAVQRLERYFQRIGDVLGEESRRGSFAHYAMGLLGDGERKSVEPIAARACPAPGRVGAMHQRLLHFAVDSKWSDQDVRRAAARYALEAMPRREPVDAWIVDDTGFLKQGKHSVGVQRQYTGSAGKITNCQIGVSLSVATRTEHLPLDFELYLPESWANDEARRREARIPPDVPFKTKPQLALQMIDRAVQDGVHPGVVLGDTAYGTSSQFRAHLRSLGLHYALAVEPQTTVCLLDEKGRPRGDARSVSDLALRIHERGGFRRCTWRKGTQEDLSACFALRRVIAAGVPQREQEPLWLLIEWRDDEPEPANYFLVSLPEFRTKKQLIRLVMQRWRTERAYEDLTGELGLDHYEGRRFPGWHHHVSVALCCYAFIVAERARRFPPSARGTAEAHTQPLQA</sequence>
<name>A0ABX7P7P7_9BACT</name>
<keyword evidence="3" id="KW-1185">Reference proteome</keyword>
<evidence type="ECO:0000313" key="3">
    <source>
        <dbReference type="Proteomes" id="UP000662747"/>
    </source>
</evidence>
<gene>
    <name evidence="2" type="ORF">JY651_16515</name>
</gene>
<feature type="domain" description="Transposase IS701-like DDE" evidence="1">
    <location>
        <begin position="19"/>
        <end position="273"/>
    </location>
</feature>
<dbReference type="InterPro" id="IPR038721">
    <property type="entry name" value="IS701-like_DDE_dom"/>
</dbReference>
<dbReference type="SUPFAM" id="SSF53098">
    <property type="entry name" value="Ribonuclease H-like"/>
    <property type="match status" value="1"/>
</dbReference>
<evidence type="ECO:0000313" key="2">
    <source>
        <dbReference type="EMBL" id="QSQ26430.1"/>
    </source>
</evidence>